<organism evidence="3 4">
    <name type="scientific">Daphnia galeata</name>
    <dbReference type="NCBI Taxonomy" id="27404"/>
    <lineage>
        <taxon>Eukaryota</taxon>
        <taxon>Metazoa</taxon>
        <taxon>Ecdysozoa</taxon>
        <taxon>Arthropoda</taxon>
        <taxon>Crustacea</taxon>
        <taxon>Branchiopoda</taxon>
        <taxon>Diplostraca</taxon>
        <taxon>Cladocera</taxon>
        <taxon>Anomopoda</taxon>
        <taxon>Daphniidae</taxon>
        <taxon>Daphnia</taxon>
    </lineage>
</organism>
<sequence length="173" mass="19549">MAIDGYSRFRSGKDQIQTGFSSNARDDSQLKKVLFLSVTCKTNLLQVSSISLIPQIVSNSKKLLESAKIMNIPVVYTEQYPKELNITEYSNTKFEKLQFSMMVPELINHLKAELNHVNTVVLCGIETHACIRHTTLDLIDQGFNVHVVVDCCSSRTMVDRKYAFKAIERMGAN</sequence>
<dbReference type="OrthoDB" id="269496at2759"/>
<accession>A0A8J2RSZ0</accession>
<name>A0A8J2RSZ0_9CRUS</name>
<keyword evidence="4" id="KW-1185">Reference proteome</keyword>
<dbReference type="InterPro" id="IPR000868">
    <property type="entry name" value="Isochorismatase-like_dom"/>
</dbReference>
<protein>
    <recommendedName>
        <fullName evidence="2">Isochorismatase-like domain-containing protein</fullName>
    </recommendedName>
</protein>
<dbReference type="Pfam" id="PF00857">
    <property type="entry name" value="Isochorismatase"/>
    <property type="match status" value="1"/>
</dbReference>
<comment type="similarity">
    <text evidence="1">Belongs to the isochorismatase family.</text>
</comment>
<evidence type="ECO:0000313" key="3">
    <source>
        <dbReference type="EMBL" id="CAH0105691.1"/>
    </source>
</evidence>
<dbReference type="AlphaFoldDB" id="A0A8J2RSZ0"/>
<dbReference type="PANTHER" id="PTHR14119">
    <property type="entry name" value="HYDROLASE"/>
    <property type="match status" value="1"/>
</dbReference>
<dbReference type="Gene3D" id="3.40.50.850">
    <property type="entry name" value="Isochorismatase-like"/>
    <property type="match status" value="1"/>
</dbReference>
<reference evidence="3" key="1">
    <citation type="submission" date="2021-11" db="EMBL/GenBank/DDBJ databases">
        <authorList>
            <person name="Schell T."/>
        </authorList>
    </citation>
    <scope>NUCLEOTIDE SEQUENCE</scope>
    <source>
        <strain evidence="3">M5</strain>
    </source>
</reference>
<gene>
    <name evidence="3" type="ORF">DGAL_LOCUS8755</name>
</gene>
<evidence type="ECO:0000256" key="1">
    <source>
        <dbReference type="ARBA" id="ARBA00006336"/>
    </source>
</evidence>
<dbReference type="InterPro" id="IPR036380">
    <property type="entry name" value="Isochorismatase-like_sf"/>
</dbReference>
<feature type="domain" description="Isochorismatase-like" evidence="2">
    <location>
        <begin position="52"/>
        <end position="172"/>
    </location>
</feature>
<evidence type="ECO:0000259" key="2">
    <source>
        <dbReference type="Pfam" id="PF00857"/>
    </source>
</evidence>
<dbReference type="InterPro" id="IPR050993">
    <property type="entry name" value="Isochorismatase_domain"/>
</dbReference>
<proteinExistence type="inferred from homology"/>
<dbReference type="Proteomes" id="UP000789390">
    <property type="component" value="Unassembled WGS sequence"/>
</dbReference>
<dbReference type="EMBL" id="CAKKLH010000194">
    <property type="protein sequence ID" value="CAH0105691.1"/>
    <property type="molecule type" value="Genomic_DNA"/>
</dbReference>
<dbReference type="SUPFAM" id="SSF52499">
    <property type="entry name" value="Isochorismatase-like hydrolases"/>
    <property type="match status" value="1"/>
</dbReference>
<comment type="caution">
    <text evidence="3">The sequence shown here is derived from an EMBL/GenBank/DDBJ whole genome shotgun (WGS) entry which is preliminary data.</text>
</comment>
<dbReference type="PANTHER" id="PTHR14119:SF3">
    <property type="entry name" value="ISOCHORISMATASE DOMAIN-CONTAINING PROTEIN 2"/>
    <property type="match status" value="1"/>
</dbReference>
<evidence type="ECO:0000313" key="4">
    <source>
        <dbReference type="Proteomes" id="UP000789390"/>
    </source>
</evidence>